<accession>A0A0D8BMP2</accession>
<organism evidence="2 3">
    <name type="scientific">Frankia torreyi</name>
    <dbReference type="NCBI Taxonomy" id="1856"/>
    <lineage>
        <taxon>Bacteria</taxon>
        <taxon>Bacillati</taxon>
        <taxon>Actinomycetota</taxon>
        <taxon>Actinomycetes</taxon>
        <taxon>Frankiales</taxon>
        <taxon>Frankiaceae</taxon>
        <taxon>Frankia</taxon>
    </lineage>
</organism>
<dbReference type="AlphaFoldDB" id="A0A0D8BMP2"/>
<name>A0A0D8BMP2_9ACTN</name>
<dbReference type="PATRIC" id="fig|1502723.3.peg.31"/>
<keyword evidence="1" id="KW-1133">Transmembrane helix</keyword>
<protein>
    <submittedName>
        <fullName evidence="2">Uncharacterized protein</fullName>
    </submittedName>
</protein>
<feature type="transmembrane region" description="Helical" evidence="1">
    <location>
        <begin position="114"/>
        <end position="136"/>
    </location>
</feature>
<proteinExistence type="predicted"/>
<gene>
    <name evidence="2" type="ORF">FF36_00029</name>
</gene>
<reference evidence="3" key="1">
    <citation type="submission" date="2015-02" db="EMBL/GenBank/DDBJ databases">
        <title>Draft Genome of Frankia sp. CpI1-S.</title>
        <authorList>
            <person name="Oshone R.T."/>
            <person name="Ngom M."/>
            <person name="Ghodhbane-Gtari F."/>
            <person name="Gtari M."/>
            <person name="Morris K."/>
            <person name="Thomas K."/>
            <person name="Sen A."/>
            <person name="Tisa L.S."/>
        </authorList>
    </citation>
    <scope>NUCLEOTIDE SEQUENCE [LARGE SCALE GENOMIC DNA]</scope>
    <source>
        <strain evidence="3">CpI1-S</strain>
    </source>
</reference>
<feature type="transmembrane region" description="Helical" evidence="1">
    <location>
        <begin position="85"/>
        <end position="108"/>
    </location>
</feature>
<reference evidence="2 3" key="2">
    <citation type="journal article" date="2016" name="Genome Announc.">
        <title>Permanent Draft Genome Sequences for Two Variants of Frankia sp. Strain CpI1, the First Frankia Strain Isolated from Root Nodules of Comptonia peregrina.</title>
        <authorList>
            <person name="Oshone R."/>
            <person name="Hurst S.G.IV."/>
            <person name="Abebe-Akele F."/>
            <person name="Simpson S."/>
            <person name="Morris K."/>
            <person name="Thomas W.K."/>
            <person name="Tisa L.S."/>
        </authorList>
    </citation>
    <scope>NUCLEOTIDE SEQUENCE [LARGE SCALE GENOMIC DNA]</scope>
    <source>
        <strain evidence="3">CpI1-S</strain>
    </source>
</reference>
<comment type="caution">
    <text evidence="2">The sequence shown here is derived from an EMBL/GenBank/DDBJ whole genome shotgun (WGS) entry which is preliminary data.</text>
</comment>
<evidence type="ECO:0000256" key="1">
    <source>
        <dbReference type="SAM" id="Phobius"/>
    </source>
</evidence>
<keyword evidence="1" id="KW-0812">Transmembrane</keyword>
<evidence type="ECO:0000313" key="2">
    <source>
        <dbReference type="EMBL" id="KJE25416.1"/>
    </source>
</evidence>
<dbReference type="RefSeq" id="WP_044882872.1">
    <property type="nucleotide sequence ID" value="NZ_JYFN01000001.1"/>
</dbReference>
<dbReference type="EMBL" id="JYFN01000001">
    <property type="protein sequence ID" value="KJE25416.1"/>
    <property type="molecule type" value="Genomic_DNA"/>
</dbReference>
<keyword evidence="3" id="KW-1185">Reference proteome</keyword>
<keyword evidence="1" id="KW-0472">Membrane</keyword>
<sequence length="153" mass="16546">MTPGSLILGLAERMIRLACRRLPEDARDERYREWTAELPAILHDPDIRSASRRALRVLLFAADQHRGIPSGRVFIILVAASQSRAVLAILAGDAILGLIGLTVLLWVFHPGLSFGLGVLCGSVGAPIFMLGFVLGLRSEMRAHRGRGGKADSP</sequence>
<dbReference type="OrthoDB" id="5198683at2"/>
<dbReference type="Proteomes" id="UP000032545">
    <property type="component" value="Unassembled WGS sequence"/>
</dbReference>
<evidence type="ECO:0000313" key="3">
    <source>
        <dbReference type="Proteomes" id="UP000032545"/>
    </source>
</evidence>